<comment type="caution">
    <text evidence="1">The sequence shown here is derived from an EMBL/GenBank/DDBJ whole genome shotgun (WGS) entry which is preliminary data.</text>
</comment>
<protein>
    <submittedName>
        <fullName evidence="1">Uncharacterized protein</fullName>
    </submittedName>
</protein>
<dbReference type="EMBL" id="JACSQL010000020">
    <property type="protein sequence ID" value="MBD7971090.1"/>
    <property type="molecule type" value="Genomic_DNA"/>
</dbReference>
<sequence>MEKMTAEQILRAMEEMDNGERIKLLKVLAVKHFGFRQPTLEEIKKLNYEAMYGDDEGY</sequence>
<reference evidence="1 2" key="1">
    <citation type="submission" date="2020-08" db="EMBL/GenBank/DDBJ databases">
        <title>A Genomic Blueprint of the Chicken Gut Microbiome.</title>
        <authorList>
            <person name="Gilroy R."/>
            <person name="Ravi A."/>
            <person name="Getino M."/>
            <person name="Pursley I."/>
            <person name="Horton D.L."/>
            <person name="Alikhan N.-F."/>
            <person name="Baker D."/>
            <person name="Gharbi K."/>
            <person name="Hall N."/>
            <person name="Watson M."/>
            <person name="Adriaenssens E.M."/>
            <person name="Foster-Nyarko E."/>
            <person name="Jarju S."/>
            <person name="Secka A."/>
            <person name="Antonio M."/>
            <person name="Oren A."/>
            <person name="Chaudhuri R."/>
            <person name="La Ragione R.M."/>
            <person name="Hildebrand F."/>
            <person name="Pallen M.J."/>
        </authorList>
    </citation>
    <scope>NUCLEOTIDE SEQUENCE [LARGE SCALE GENOMIC DNA]</scope>
    <source>
        <strain evidence="1 2">Sa2BVA9</strain>
    </source>
</reference>
<dbReference type="Proteomes" id="UP000608071">
    <property type="component" value="Unassembled WGS sequence"/>
</dbReference>
<evidence type="ECO:0000313" key="1">
    <source>
        <dbReference type="EMBL" id="MBD7971090.1"/>
    </source>
</evidence>
<evidence type="ECO:0000313" key="2">
    <source>
        <dbReference type="Proteomes" id="UP000608071"/>
    </source>
</evidence>
<proteinExistence type="predicted"/>
<organism evidence="1 2">
    <name type="scientific">Paenibacillus gallinarum</name>
    <dbReference type="NCBI Taxonomy" id="2762232"/>
    <lineage>
        <taxon>Bacteria</taxon>
        <taxon>Bacillati</taxon>
        <taxon>Bacillota</taxon>
        <taxon>Bacilli</taxon>
        <taxon>Bacillales</taxon>
        <taxon>Paenibacillaceae</taxon>
        <taxon>Paenibacillus</taxon>
    </lineage>
</organism>
<name>A0ABR8T5P0_9BACL</name>
<dbReference type="RefSeq" id="WP_191804732.1">
    <property type="nucleotide sequence ID" value="NZ_JACSQL010000020.1"/>
</dbReference>
<keyword evidence="2" id="KW-1185">Reference proteome</keyword>
<accession>A0ABR8T5P0</accession>
<gene>
    <name evidence="1" type="ORF">H9647_23760</name>
</gene>